<dbReference type="InterPro" id="IPR004360">
    <property type="entry name" value="Glyas_Fos-R_dOase_dom"/>
</dbReference>
<dbReference type="Pfam" id="PF00903">
    <property type="entry name" value="Glyoxalase"/>
    <property type="match status" value="1"/>
</dbReference>
<dbReference type="Gene3D" id="3.10.180.10">
    <property type="entry name" value="2,3-Dihydroxybiphenyl 1,2-Dioxygenase, domain 1"/>
    <property type="match status" value="1"/>
</dbReference>
<dbReference type="RefSeq" id="WP_065791817.1">
    <property type="nucleotide sequence ID" value="NZ_MAUJ01000007.1"/>
</dbReference>
<proteinExistence type="predicted"/>
<name>A0A1C0TLW4_9GAMM</name>
<feature type="domain" description="VOC" evidence="1">
    <location>
        <begin position="4"/>
        <end position="116"/>
    </location>
</feature>
<dbReference type="PROSITE" id="PS51819">
    <property type="entry name" value="VOC"/>
    <property type="match status" value="1"/>
</dbReference>
<accession>A0A1C0TLW4</accession>
<dbReference type="AlphaFoldDB" id="A0A1C0TLW4"/>
<organism evidence="2 3">
    <name type="scientific">Pseudoalteromonas luteoviolacea</name>
    <dbReference type="NCBI Taxonomy" id="43657"/>
    <lineage>
        <taxon>Bacteria</taxon>
        <taxon>Pseudomonadati</taxon>
        <taxon>Pseudomonadota</taxon>
        <taxon>Gammaproteobacteria</taxon>
        <taxon>Alteromonadales</taxon>
        <taxon>Pseudoalteromonadaceae</taxon>
        <taxon>Pseudoalteromonas</taxon>
    </lineage>
</organism>
<evidence type="ECO:0000313" key="2">
    <source>
        <dbReference type="EMBL" id="OCQ19821.1"/>
    </source>
</evidence>
<dbReference type="InterPro" id="IPR037523">
    <property type="entry name" value="VOC_core"/>
</dbReference>
<dbReference type="OrthoDB" id="4265398at2"/>
<gene>
    <name evidence="2" type="ORF">A7985_18085</name>
</gene>
<comment type="caution">
    <text evidence="2">The sequence shown here is derived from an EMBL/GenBank/DDBJ whole genome shotgun (WGS) entry which is preliminary data.</text>
</comment>
<dbReference type="Proteomes" id="UP000093366">
    <property type="component" value="Unassembled WGS sequence"/>
</dbReference>
<reference evidence="3" key="1">
    <citation type="submission" date="2016-07" db="EMBL/GenBank/DDBJ databases">
        <authorList>
            <person name="Florea S."/>
            <person name="Webb J.S."/>
            <person name="Jaromczyk J."/>
            <person name="Schardl C.L."/>
        </authorList>
    </citation>
    <scope>NUCLEOTIDE SEQUENCE [LARGE SCALE GENOMIC DNA]</scope>
    <source>
        <strain evidence="3">IPB1</strain>
    </source>
</reference>
<evidence type="ECO:0000259" key="1">
    <source>
        <dbReference type="PROSITE" id="PS51819"/>
    </source>
</evidence>
<dbReference type="EMBL" id="MAUJ01000007">
    <property type="protein sequence ID" value="OCQ19821.1"/>
    <property type="molecule type" value="Genomic_DNA"/>
</dbReference>
<sequence length="142" mass="16373">MITGVNHITLSVTDLLRSMEFYQNLGAKLHVSWQSGAYLSLGDLWLCLSLHHNPKSSINTESDHSHLALNIEAKDFRSYCDKIAALNIQYWKQNTSEGDSLYILDPDRHKLEIHVGSLQSRLESLKANPYKRLTWYPDDEWT</sequence>
<dbReference type="SUPFAM" id="SSF54593">
    <property type="entry name" value="Glyoxalase/Bleomycin resistance protein/Dihydroxybiphenyl dioxygenase"/>
    <property type="match status" value="1"/>
</dbReference>
<protein>
    <recommendedName>
        <fullName evidence="1">VOC domain-containing protein</fullName>
    </recommendedName>
</protein>
<dbReference type="InterPro" id="IPR029068">
    <property type="entry name" value="Glyas_Bleomycin-R_OHBP_Dase"/>
</dbReference>
<evidence type="ECO:0000313" key="3">
    <source>
        <dbReference type="Proteomes" id="UP000093366"/>
    </source>
</evidence>